<keyword evidence="1" id="KW-1133">Transmembrane helix</keyword>
<keyword evidence="3" id="KW-1185">Reference proteome</keyword>
<dbReference type="SUPFAM" id="SSF52467">
    <property type="entry name" value="DHS-like NAD/FAD-binding domain"/>
    <property type="match status" value="1"/>
</dbReference>
<sequence>MKKYTISNVISSFSVKPNESISMLLGAGASISSGIMSGGQMVWDFKRKIYCIENRISETAFPDMSKETAQREIQTYLDATREHPSLYSREEYSHYFEYLFGNKRDRDLYIQSKVKNVTPYLGYLCLGALIIEGRIKFLNTTNFDDLIKAGVYAIDAGHSIKTISSAIENSVGFNLNDDIPTILKLHGDYLVDHLKNTSEELQALENSINLKLQDVLHERGLIVIGYAGNDNSVMTVLEKIVNQNGLPYGIIWCKPKNTVLSERAENFMEFACSANEQSGVVDIDSFDDLMYRLYLTMGKSYKEIDERWKNPDCIKPILFGGLRKRNVFTKTNTFEALKYPEESYAFETTITSWKELRSYLNHSGKLVAALFKGKVWAFGDKEEIQNIFEKVLKSDIEMQKFPEDWIQKDYSFVWSLYYDLIKVGLISQGLICFGRNKFFDPKESKKENGNIIYDAVEVFLSCVGKKILLTILPTFYIEKDNGQPIDKLHKQRIINFHSSKLYNLDVSQRINDWTKRLCFNKELAFRIAGFLLEFNKIVYTGGGVGRKESWPEIQCFQCEEPKMCFSIDDDSKVAINQLKGLINYGPIEYLKNGTILNSIKLAALTPAQTQQEIVAHLEKLKQQYVTNLKQERYFLPEYLGFEKIFGKDIDIPSINDNVRFMSYNLDVVLKLDAINFFKGLTRYINVLAKNLMSFDILIIYIPSCLAHLREIKNESAYFDLHDSLKLYCADKGIVVQLIEGKSAIPDKNNDTAKIMWGLSTGLYSKAVGRLWKPAVYPGFSELT</sequence>
<feature type="transmembrane region" description="Helical" evidence="1">
    <location>
        <begin position="21"/>
        <end position="43"/>
    </location>
</feature>
<dbReference type="RefSeq" id="WP_160562404.1">
    <property type="nucleotide sequence ID" value="NZ_QZDT01000109.1"/>
</dbReference>
<dbReference type="Gene3D" id="3.40.50.1220">
    <property type="entry name" value="TPP-binding domain"/>
    <property type="match status" value="1"/>
</dbReference>
<reference evidence="2" key="1">
    <citation type="submission" date="2018-09" db="EMBL/GenBank/DDBJ databases">
        <title>Murine metabolic-syndrome-specific gut microbial biobank.</title>
        <authorList>
            <person name="Liu C."/>
        </authorList>
    </citation>
    <scope>NUCLEOTIDE SEQUENCE</scope>
    <source>
        <strain evidence="2">D42-62</strain>
    </source>
</reference>
<dbReference type="InterPro" id="IPR012337">
    <property type="entry name" value="RNaseH-like_sf"/>
</dbReference>
<dbReference type="OrthoDB" id="530017at2"/>
<gene>
    <name evidence="2" type="ORF">D5281_24205</name>
</gene>
<dbReference type="InterPro" id="IPR029035">
    <property type="entry name" value="DHS-like_NAD/FAD-binding_dom"/>
</dbReference>
<evidence type="ECO:0000313" key="3">
    <source>
        <dbReference type="Proteomes" id="UP001154420"/>
    </source>
</evidence>
<keyword evidence="1" id="KW-0812">Transmembrane</keyword>
<keyword evidence="1" id="KW-0472">Membrane</keyword>
<dbReference type="EMBL" id="QZDT01000109">
    <property type="protein sequence ID" value="NBJ95530.1"/>
    <property type="molecule type" value="Genomic_DNA"/>
</dbReference>
<dbReference type="SUPFAM" id="SSF53098">
    <property type="entry name" value="Ribonuclease H-like"/>
    <property type="match status" value="1"/>
</dbReference>
<organism evidence="2 3">
    <name type="scientific">Parablautia muri</name>
    <dbReference type="NCBI Taxonomy" id="2320879"/>
    <lineage>
        <taxon>Bacteria</taxon>
        <taxon>Bacillati</taxon>
        <taxon>Bacillota</taxon>
        <taxon>Clostridia</taxon>
        <taxon>Lachnospirales</taxon>
        <taxon>Lachnospiraceae</taxon>
        <taxon>Parablautia</taxon>
    </lineage>
</organism>
<accession>A0A9X5GV55</accession>
<evidence type="ECO:0008006" key="4">
    <source>
        <dbReference type="Google" id="ProtNLM"/>
    </source>
</evidence>
<protein>
    <recommendedName>
        <fullName evidence="4">SIR2-like domain-containing protein</fullName>
    </recommendedName>
</protein>
<evidence type="ECO:0000256" key="1">
    <source>
        <dbReference type="SAM" id="Phobius"/>
    </source>
</evidence>
<proteinExistence type="predicted"/>
<name>A0A9X5GV55_9FIRM</name>
<comment type="caution">
    <text evidence="2">The sequence shown here is derived from an EMBL/GenBank/DDBJ whole genome shotgun (WGS) entry which is preliminary data.</text>
</comment>
<dbReference type="Pfam" id="PF13289">
    <property type="entry name" value="SIR2_2"/>
    <property type="match status" value="1"/>
</dbReference>
<dbReference type="Proteomes" id="UP001154420">
    <property type="component" value="Unassembled WGS sequence"/>
</dbReference>
<evidence type="ECO:0000313" key="2">
    <source>
        <dbReference type="EMBL" id="NBJ95530.1"/>
    </source>
</evidence>
<dbReference type="AlphaFoldDB" id="A0A9X5GV55"/>